<feature type="compositionally biased region" description="Low complexity" evidence="1">
    <location>
        <begin position="23"/>
        <end position="41"/>
    </location>
</feature>
<evidence type="ECO:0000313" key="2">
    <source>
        <dbReference type="EMBL" id="GER87831.1"/>
    </source>
</evidence>
<proteinExistence type="predicted"/>
<organism evidence="2 3">
    <name type="scientific">Dictyobacter vulcani</name>
    <dbReference type="NCBI Taxonomy" id="2607529"/>
    <lineage>
        <taxon>Bacteria</taxon>
        <taxon>Bacillati</taxon>
        <taxon>Chloroflexota</taxon>
        <taxon>Ktedonobacteria</taxon>
        <taxon>Ktedonobacterales</taxon>
        <taxon>Dictyobacteraceae</taxon>
        <taxon>Dictyobacter</taxon>
    </lineage>
</organism>
<dbReference type="Proteomes" id="UP000326912">
    <property type="component" value="Unassembled WGS sequence"/>
</dbReference>
<accession>A0A5J4KNE7</accession>
<feature type="region of interest" description="Disordered" evidence="1">
    <location>
        <begin position="1"/>
        <end position="92"/>
    </location>
</feature>
<gene>
    <name evidence="2" type="ORF">KDW_19930</name>
</gene>
<dbReference type="EMBL" id="BKZW01000001">
    <property type="protein sequence ID" value="GER87831.1"/>
    <property type="molecule type" value="Genomic_DNA"/>
</dbReference>
<reference evidence="2 3" key="1">
    <citation type="submission" date="2019-10" db="EMBL/GenBank/DDBJ databases">
        <title>Dictyobacter vulcani sp. nov., within the class Ktedonobacteria, isolated from soil of volcanic Mt. Zao.</title>
        <authorList>
            <person name="Zheng Y."/>
            <person name="Wang C.M."/>
            <person name="Sakai Y."/>
            <person name="Abe K."/>
            <person name="Yokota A."/>
            <person name="Yabe S."/>
        </authorList>
    </citation>
    <scope>NUCLEOTIDE SEQUENCE [LARGE SCALE GENOMIC DNA]</scope>
    <source>
        <strain evidence="2 3">W12</strain>
    </source>
</reference>
<evidence type="ECO:0000313" key="3">
    <source>
        <dbReference type="Proteomes" id="UP000326912"/>
    </source>
</evidence>
<feature type="compositionally biased region" description="Low complexity" evidence="1">
    <location>
        <begin position="55"/>
        <end position="71"/>
    </location>
</feature>
<comment type="caution">
    <text evidence="2">The sequence shown here is derived from an EMBL/GenBank/DDBJ whole genome shotgun (WGS) entry which is preliminary data.</text>
</comment>
<dbReference type="AlphaFoldDB" id="A0A5J4KNE7"/>
<name>A0A5J4KNE7_9CHLR</name>
<keyword evidence="3" id="KW-1185">Reference proteome</keyword>
<sequence length="92" mass="9095">MGWLTSYHSPPAAAGGRKENRGAAPDPRLRAAALNNPAQDAAKTRVGGQGKPKRGAGAAGQTQAGCRGGRANPSGVQGRQGKPKRGAGAASP</sequence>
<evidence type="ECO:0000256" key="1">
    <source>
        <dbReference type="SAM" id="MobiDB-lite"/>
    </source>
</evidence>
<protein>
    <submittedName>
        <fullName evidence="2">Uncharacterized protein</fullName>
    </submittedName>
</protein>